<dbReference type="RefSeq" id="WP_090482150.1">
    <property type="nucleotide sequence ID" value="NZ_FOWZ01000004.1"/>
</dbReference>
<gene>
    <name evidence="1" type="ORF">SAMN04488060_2453</name>
</gene>
<proteinExistence type="predicted"/>
<evidence type="ECO:0000313" key="1">
    <source>
        <dbReference type="EMBL" id="SFP33897.1"/>
    </source>
</evidence>
<sequence length="113" mass="12299">MRKAIIGIALVAILGFFAWGYFGGIERVTAGRIESVLVDKGISQPVAACMGSRMAERLSLNQLRKLENLQARDGESAVPLTMAEFLERLRRVDDPEAIEVVGTSAAICSFTTR</sequence>
<accession>A0A1I5PJ67</accession>
<dbReference type="STRING" id="604088.SAMN04488060_2453"/>
<dbReference type="OrthoDB" id="7409816at2"/>
<organism evidence="1 2">
    <name type="scientific">Qipengyuania nanhaisediminis</name>
    <dbReference type="NCBI Taxonomy" id="604088"/>
    <lineage>
        <taxon>Bacteria</taxon>
        <taxon>Pseudomonadati</taxon>
        <taxon>Pseudomonadota</taxon>
        <taxon>Alphaproteobacteria</taxon>
        <taxon>Sphingomonadales</taxon>
        <taxon>Erythrobacteraceae</taxon>
        <taxon>Qipengyuania</taxon>
    </lineage>
</organism>
<keyword evidence="2" id="KW-1185">Reference proteome</keyword>
<dbReference type="EMBL" id="FOWZ01000004">
    <property type="protein sequence ID" value="SFP33897.1"/>
    <property type="molecule type" value="Genomic_DNA"/>
</dbReference>
<reference evidence="2" key="1">
    <citation type="submission" date="2016-10" db="EMBL/GenBank/DDBJ databases">
        <authorList>
            <person name="Varghese N."/>
            <person name="Submissions S."/>
        </authorList>
    </citation>
    <scope>NUCLEOTIDE SEQUENCE [LARGE SCALE GENOMIC DNA]</scope>
    <source>
        <strain evidence="2">CGMCC 1.7715</strain>
    </source>
</reference>
<name>A0A1I5PJ67_9SPHN</name>
<protein>
    <submittedName>
        <fullName evidence="1">Uncharacterized protein</fullName>
    </submittedName>
</protein>
<dbReference type="Proteomes" id="UP000199331">
    <property type="component" value="Unassembled WGS sequence"/>
</dbReference>
<evidence type="ECO:0000313" key="2">
    <source>
        <dbReference type="Proteomes" id="UP000199331"/>
    </source>
</evidence>
<dbReference type="AlphaFoldDB" id="A0A1I5PJ67"/>